<reference evidence="1" key="1">
    <citation type="submission" date="2025-08" db="UniProtKB">
        <authorList>
            <consortium name="Ensembl"/>
        </authorList>
    </citation>
    <scope>IDENTIFICATION</scope>
</reference>
<evidence type="ECO:0000313" key="1">
    <source>
        <dbReference type="Ensembl" id="ENSPSMP00000024314.1"/>
    </source>
</evidence>
<sequence>MLRYCWSTSCRGAARQPHWRRAEGRHRQTLGPPTRRPCCHAAPGQLVHMQNLPFEPTSVDGIWCRGCPLTACPGQGGQEVHSAGVTAAGRLGITVDQLTGFTSHWWCPVFDWPVLAAVGHPHPLCALVWGT</sequence>
<reference evidence="1" key="2">
    <citation type="submission" date="2025-09" db="UniProtKB">
        <authorList>
            <consortium name="Ensembl"/>
        </authorList>
    </citation>
    <scope>IDENTIFICATION</scope>
</reference>
<name>A0A8C9A4C9_PROSS</name>
<proteinExistence type="predicted"/>
<dbReference type="Ensembl" id="ENSPSMT00000028207.1">
    <property type="protein sequence ID" value="ENSPSMP00000024314.1"/>
    <property type="gene ID" value="ENSPSMG00000017148.1"/>
</dbReference>
<evidence type="ECO:0000313" key="2">
    <source>
        <dbReference type="Proteomes" id="UP000694414"/>
    </source>
</evidence>
<dbReference type="AlphaFoldDB" id="A0A8C9A4C9"/>
<dbReference type="Proteomes" id="UP000694414">
    <property type="component" value="Unplaced"/>
</dbReference>
<protein>
    <submittedName>
        <fullName evidence="1">Uncharacterized protein</fullName>
    </submittedName>
</protein>
<organism evidence="1 2">
    <name type="scientific">Prolemur simus</name>
    <name type="common">Greater bamboo lemur</name>
    <name type="synonym">Hapalemur simus</name>
    <dbReference type="NCBI Taxonomy" id="1328070"/>
    <lineage>
        <taxon>Eukaryota</taxon>
        <taxon>Metazoa</taxon>
        <taxon>Chordata</taxon>
        <taxon>Craniata</taxon>
        <taxon>Vertebrata</taxon>
        <taxon>Euteleostomi</taxon>
        <taxon>Mammalia</taxon>
        <taxon>Eutheria</taxon>
        <taxon>Euarchontoglires</taxon>
        <taxon>Primates</taxon>
        <taxon>Strepsirrhini</taxon>
        <taxon>Lemuriformes</taxon>
        <taxon>Lemuridae</taxon>
        <taxon>Prolemur</taxon>
    </lineage>
</organism>
<accession>A0A8C9A4C9</accession>
<keyword evidence="2" id="KW-1185">Reference proteome</keyword>